<evidence type="ECO:0000313" key="8">
    <source>
        <dbReference type="EMBL" id="KAL3682878.1"/>
    </source>
</evidence>
<sequence>MYSGTSAVLDTARLTPTTKMGEMVVFEEYVADINSSPSKLDPKLAGAEADMHSSKLPFQTISVKEVMDTRKFRFKRRRTIPKALDIHLEFRNLTYTVHQPSTCFGRRRVSPGSKESLQGSITLNSEEVKDNVGLMRSISAYVQQDDLLYPMFIVKETLSFAAELQLNTGSFEKNVRVGEIIKQLHLAKVKDSIIGDEGHRGLEKRRVSIGKEIVHDPLLLFLDEPTSGLDSANAFMVIETLLQRVAETGSIVILSVHQPSQRILKPFHRTKTSVNGLVNEFRHYKAKLVEKERRDKDASSSTDRDPESLVRPMGVRGALAASFVRGKLVGNTGYRKQYEDMDTLVRKFANNRIREVYVLAWRGLLNLSRTPELFLLRWIMIFISTLFLGTIFWQLDHSPLGLREHLSYFTFAISTMYYTCADTLPIFLQECYIFMRETAHDSYQISSYVIAIALINIPYLLIIAITFSAVSFWAVRLAGGANEFLFFLGVIWAAFWAGNSFATFLVAVITNVITGYSLVIACFSYFLLLSGFFITRSRIPSYWIWFHYISAMKYPYEAVLINEFKQKGCYETASEIFTGTHILENSKAITKNVIRHLRPLLHGTRFENMTRSTCLIDGPSILRRQSIGTLTKWECLAITVCFGVFYRLMFYIALRLSGKPKRP</sequence>
<comment type="caution">
    <text evidence="8">The sequence shown here is derived from an EMBL/GenBank/DDBJ whole genome shotgun (WGS) entry which is preliminary data.</text>
</comment>
<reference evidence="8 9" key="1">
    <citation type="submission" date="2024-09" db="EMBL/GenBank/DDBJ databases">
        <title>Chromosome-scale assembly of Riccia sorocarpa.</title>
        <authorList>
            <person name="Paukszto L."/>
        </authorList>
    </citation>
    <scope>NUCLEOTIDE SEQUENCE [LARGE SCALE GENOMIC DNA]</scope>
    <source>
        <strain evidence="8">LP-2024</strain>
        <tissue evidence="8">Aerial parts of the thallus</tissue>
    </source>
</reference>
<evidence type="ECO:0000256" key="5">
    <source>
        <dbReference type="ARBA" id="ARBA00023136"/>
    </source>
</evidence>
<dbReference type="AlphaFoldDB" id="A0ABD3GUH5"/>
<organism evidence="8 9">
    <name type="scientific">Riccia sorocarpa</name>
    <dbReference type="NCBI Taxonomy" id="122646"/>
    <lineage>
        <taxon>Eukaryota</taxon>
        <taxon>Viridiplantae</taxon>
        <taxon>Streptophyta</taxon>
        <taxon>Embryophyta</taxon>
        <taxon>Marchantiophyta</taxon>
        <taxon>Marchantiopsida</taxon>
        <taxon>Marchantiidae</taxon>
        <taxon>Marchantiales</taxon>
        <taxon>Ricciaceae</taxon>
        <taxon>Riccia</taxon>
    </lineage>
</organism>
<protein>
    <recommendedName>
        <fullName evidence="7">ABC transporter domain-containing protein</fullName>
    </recommendedName>
</protein>
<dbReference type="Pfam" id="PF01061">
    <property type="entry name" value="ABC2_membrane"/>
    <property type="match status" value="1"/>
</dbReference>
<evidence type="ECO:0000256" key="4">
    <source>
        <dbReference type="ARBA" id="ARBA00022989"/>
    </source>
</evidence>
<evidence type="ECO:0000256" key="3">
    <source>
        <dbReference type="ARBA" id="ARBA00022692"/>
    </source>
</evidence>
<feature type="transmembrane region" description="Helical" evidence="6">
    <location>
        <begin position="448"/>
        <end position="473"/>
    </location>
</feature>
<name>A0ABD3GUH5_9MARC</name>
<feature type="domain" description="ABC transporter" evidence="7">
    <location>
        <begin position="61"/>
        <end position="300"/>
    </location>
</feature>
<evidence type="ECO:0000259" key="7">
    <source>
        <dbReference type="PROSITE" id="PS50893"/>
    </source>
</evidence>
<dbReference type="GO" id="GO:0016020">
    <property type="term" value="C:membrane"/>
    <property type="evidence" value="ECO:0007669"/>
    <property type="project" value="UniProtKB-SubCell"/>
</dbReference>
<evidence type="ECO:0000256" key="1">
    <source>
        <dbReference type="ARBA" id="ARBA00004141"/>
    </source>
</evidence>
<accession>A0ABD3GUH5</accession>
<dbReference type="InterPro" id="IPR003439">
    <property type="entry name" value="ABC_transporter-like_ATP-bd"/>
</dbReference>
<dbReference type="InterPro" id="IPR013525">
    <property type="entry name" value="ABC2_TM"/>
</dbReference>
<evidence type="ECO:0000256" key="2">
    <source>
        <dbReference type="ARBA" id="ARBA00022448"/>
    </source>
</evidence>
<keyword evidence="9" id="KW-1185">Reference proteome</keyword>
<dbReference type="PROSITE" id="PS50893">
    <property type="entry name" value="ABC_TRANSPORTER_2"/>
    <property type="match status" value="1"/>
</dbReference>
<dbReference type="SUPFAM" id="SSF52540">
    <property type="entry name" value="P-loop containing nucleoside triphosphate hydrolases"/>
    <property type="match status" value="1"/>
</dbReference>
<keyword evidence="4 6" id="KW-1133">Transmembrane helix</keyword>
<evidence type="ECO:0000313" key="9">
    <source>
        <dbReference type="Proteomes" id="UP001633002"/>
    </source>
</evidence>
<comment type="subcellular location">
    <subcellularLocation>
        <location evidence="1">Membrane</location>
        <topology evidence="1">Multi-pass membrane protein</topology>
    </subcellularLocation>
</comment>
<dbReference type="Proteomes" id="UP001633002">
    <property type="component" value="Unassembled WGS sequence"/>
</dbReference>
<dbReference type="Pfam" id="PF00005">
    <property type="entry name" value="ABC_tran"/>
    <property type="match status" value="1"/>
</dbReference>
<gene>
    <name evidence="8" type="ORF">R1sor_000900</name>
</gene>
<feature type="transmembrane region" description="Helical" evidence="6">
    <location>
        <begin position="515"/>
        <end position="534"/>
    </location>
</feature>
<proteinExistence type="predicted"/>
<dbReference type="InterPro" id="IPR050352">
    <property type="entry name" value="ABCG_transporters"/>
</dbReference>
<dbReference type="PANTHER" id="PTHR48041">
    <property type="entry name" value="ABC TRANSPORTER G FAMILY MEMBER 28"/>
    <property type="match status" value="1"/>
</dbReference>
<dbReference type="InterPro" id="IPR027417">
    <property type="entry name" value="P-loop_NTPase"/>
</dbReference>
<keyword evidence="5 6" id="KW-0472">Membrane</keyword>
<feature type="transmembrane region" description="Helical" evidence="6">
    <location>
        <begin position="633"/>
        <end position="654"/>
    </location>
</feature>
<dbReference type="Gene3D" id="3.40.50.300">
    <property type="entry name" value="P-loop containing nucleotide triphosphate hydrolases"/>
    <property type="match status" value="1"/>
</dbReference>
<feature type="transmembrane region" description="Helical" evidence="6">
    <location>
        <begin position="375"/>
        <end position="395"/>
    </location>
</feature>
<feature type="transmembrane region" description="Helical" evidence="6">
    <location>
        <begin position="407"/>
        <end position="428"/>
    </location>
</feature>
<keyword evidence="3 6" id="KW-0812">Transmembrane</keyword>
<dbReference type="PANTHER" id="PTHR48041:SF11">
    <property type="entry name" value="ABC TRANSPORTER G FAMILY MEMBER 16"/>
    <property type="match status" value="1"/>
</dbReference>
<dbReference type="EMBL" id="JBJQOH010000006">
    <property type="protein sequence ID" value="KAL3682878.1"/>
    <property type="molecule type" value="Genomic_DNA"/>
</dbReference>
<feature type="transmembrane region" description="Helical" evidence="6">
    <location>
        <begin position="485"/>
        <end position="509"/>
    </location>
</feature>
<evidence type="ECO:0000256" key="6">
    <source>
        <dbReference type="SAM" id="Phobius"/>
    </source>
</evidence>
<keyword evidence="2" id="KW-0813">Transport</keyword>